<evidence type="ECO:0000313" key="2">
    <source>
        <dbReference type="EMBL" id="KAH0781253.1"/>
    </source>
</evidence>
<dbReference type="EMBL" id="JAIVGD010000001">
    <property type="protein sequence ID" value="KAH0781253.1"/>
    <property type="molecule type" value="Genomic_DNA"/>
</dbReference>
<gene>
    <name evidence="2" type="ORF">KY290_000851</name>
</gene>
<comment type="caution">
    <text evidence="2">The sequence shown here is derived from an EMBL/GenBank/DDBJ whole genome shotgun (WGS) entry which is preliminary data.</text>
</comment>
<dbReference type="Proteomes" id="UP000826656">
    <property type="component" value="Unassembled WGS sequence"/>
</dbReference>
<sequence length="180" mass="19418">MKLNFKDLIHIITQNIYPNVFRPLRHRCPASGKEASKHLVPSHPPGTRGVAPKVPPARFTSLKGILPRGTHPGIEASHPKAPQPRPPASRCLAPRCLPAPSPGIKTSNPEGPPLPVTRPRDPRRLPSPSTDIVASSPEVPPRGVLPQGPPASRRLPPRPLPHPPASRRLSPRPPRPAPQP</sequence>
<feature type="region of interest" description="Disordered" evidence="1">
    <location>
        <begin position="32"/>
        <end position="180"/>
    </location>
</feature>
<reference evidence="2 3" key="1">
    <citation type="journal article" date="2021" name="bioRxiv">
        <title>Chromosome-scale and haplotype-resolved genome assembly of a tetraploid potato cultivar.</title>
        <authorList>
            <person name="Sun H."/>
            <person name="Jiao W.-B."/>
            <person name="Krause K."/>
            <person name="Campoy J.A."/>
            <person name="Goel M."/>
            <person name="Folz-Donahue K."/>
            <person name="Kukat C."/>
            <person name="Huettel B."/>
            <person name="Schneeberger K."/>
        </authorList>
    </citation>
    <scope>NUCLEOTIDE SEQUENCE [LARGE SCALE GENOMIC DNA]</scope>
    <source>
        <strain evidence="2">SolTubOtavaFocal</strain>
        <tissue evidence="2">Leaves</tissue>
    </source>
</reference>
<evidence type="ECO:0000256" key="1">
    <source>
        <dbReference type="SAM" id="MobiDB-lite"/>
    </source>
</evidence>
<proteinExistence type="predicted"/>
<evidence type="ECO:0008006" key="4">
    <source>
        <dbReference type="Google" id="ProtNLM"/>
    </source>
</evidence>
<keyword evidence="3" id="KW-1185">Reference proteome</keyword>
<evidence type="ECO:0000313" key="3">
    <source>
        <dbReference type="Proteomes" id="UP000826656"/>
    </source>
</evidence>
<name>A0ABQ7WKI3_SOLTU</name>
<organism evidence="2 3">
    <name type="scientific">Solanum tuberosum</name>
    <name type="common">Potato</name>
    <dbReference type="NCBI Taxonomy" id="4113"/>
    <lineage>
        <taxon>Eukaryota</taxon>
        <taxon>Viridiplantae</taxon>
        <taxon>Streptophyta</taxon>
        <taxon>Embryophyta</taxon>
        <taxon>Tracheophyta</taxon>
        <taxon>Spermatophyta</taxon>
        <taxon>Magnoliopsida</taxon>
        <taxon>eudicotyledons</taxon>
        <taxon>Gunneridae</taxon>
        <taxon>Pentapetalae</taxon>
        <taxon>asterids</taxon>
        <taxon>lamiids</taxon>
        <taxon>Solanales</taxon>
        <taxon>Solanaceae</taxon>
        <taxon>Solanoideae</taxon>
        <taxon>Solaneae</taxon>
        <taxon>Solanum</taxon>
    </lineage>
</organism>
<protein>
    <recommendedName>
        <fullName evidence="4">Basic proline-rich protein-like</fullName>
    </recommendedName>
</protein>
<accession>A0ABQ7WKI3</accession>
<dbReference type="PRINTS" id="PR01217">
    <property type="entry name" value="PRICHEXTENSN"/>
</dbReference>
<feature type="compositionally biased region" description="Pro residues" evidence="1">
    <location>
        <begin position="171"/>
        <end position="180"/>
    </location>
</feature>